<sequence length="81" mass="9106">MEIRRERRKPGRPAKGDRVFTGVRLPREYRAAAEAIARRDGLDVTDVVTRMVGESLGLPIPDYCLPKTTSQQEELPLNKAS</sequence>
<protein>
    <submittedName>
        <fullName evidence="1">Uncharacterized protein</fullName>
    </submittedName>
</protein>
<organism evidence="1 2">
    <name type="scientific">Pseudonocardia bannensis</name>
    <dbReference type="NCBI Taxonomy" id="630973"/>
    <lineage>
        <taxon>Bacteria</taxon>
        <taxon>Bacillati</taxon>
        <taxon>Actinomycetota</taxon>
        <taxon>Actinomycetes</taxon>
        <taxon>Pseudonocardiales</taxon>
        <taxon>Pseudonocardiaceae</taxon>
        <taxon>Pseudonocardia</taxon>
    </lineage>
</organism>
<dbReference type="RefSeq" id="WP_169414858.1">
    <property type="nucleotide sequence ID" value="NZ_JAAXKZ010000098.1"/>
</dbReference>
<gene>
    <name evidence="1" type="ORF">HF519_21825</name>
</gene>
<reference evidence="1 2" key="1">
    <citation type="submission" date="2020-04" db="EMBL/GenBank/DDBJ databases">
        <authorList>
            <person name="Klaysubun C."/>
            <person name="Duangmal K."/>
            <person name="Lipun K."/>
        </authorList>
    </citation>
    <scope>NUCLEOTIDE SEQUENCE [LARGE SCALE GENOMIC DNA]</scope>
    <source>
        <strain evidence="1 2">DSM 45300</strain>
    </source>
</reference>
<accession>A0A848DN10</accession>
<name>A0A848DN10_9PSEU</name>
<dbReference type="EMBL" id="JAAXKZ010000098">
    <property type="protein sequence ID" value="NMH94167.1"/>
    <property type="molecule type" value="Genomic_DNA"/>
</dbReference>
<dbReference type="Proteomes" id="UP000586918">
    <property type="component" value="Unassembled WGS sequence"/>
</dbReference>
<keyword evidence="2" id="KW-1185">Reference proteome</keyword>
<proteinExistence type="predicted"/>
<evidence type="ECO:0000313" key="2">
    <source>
        <dbReference type="Proteomes" id="UP000586918"/>
    </source>
</evidence>
<dbReference type="AlphaFoldDB" id="A0A848DN10"/>
<comment type="caution">
    <text evidence="1">The sequence shown here is derived from an EMBL/GenBank/DDBJ whole genome shotgun (WGS) entry which is preliminary data.</text>
</comment>
<evidence type="ECO:0000313" key="1">
    <source>
        <dbReference type="EMBL" id="NMH94167.1"/>
    </source>
</evidence>